<dbReference type="PROSITE" id="PS50943">
    <property type="entry name" value="HTH_CROC1"/>
    <property type="match status" value="1"/>
</dbReference>
<dbReference type="PANTHER" id="PTHR30146:SF148">
    <property type="entry name" value="HTH-TYPE TRANSCRIPTIONAL REPRESSOR PURR-RELATED"/>
    <property type="match status" value="1"/>
</dbReference>
<keyword evidence="4" id="KW-0804">Transcription</keyword>
<evidence type="ECO:0000256" key="4">
    <source>
        <dbReference type="ARBA" id="ARBA00023163"/>
    </source>
</evidence>
<keyword evidence="3" id="KW-0238">DNA-binding</keyword>
<evidence type="ECO:0000256" key="1">
    <source>
        <dbReference type="ARBA" id="ARBA00022491"/>
    </source>
</evidence>
<reference evidence="7" key="1">
    <citation type="submission" date="2009-02" db="EMBL/GenBank/DDBJ databases">
        <authorList>
            <person name="Fulton L."/>
            <person name="Clifton S."/>
            <person name="Fulton B."/>
            <person name="Xu J."/>
            <person name="Minx P."/>
            <person name="Pepin K.H."/>
            <person name="Johnson M."/>
            <person name="Bhonagiri V."/>
            <person name="Nash W.E."/>
            <person name="Mardis E.R."/>
            <person name="Wilson R.K."/>
        </authorList>
    </citation>
    <scope>NUCLEOTIDE SEQUENCE [LARGE SCALE GENOMIC DNA]</scope>
    <source>
        <strain evidence="7">DSM 15053</strain>
    </source>
</reference>
<evidence type="ECO:0000259" key="6">
    <source>
        <dbReference type="PROSITE" id="PS50943"/>
    </source>
</evidence>
<dbReference type="InterPro" id="IPR010982">
    <property type="entry name" value="Lambda_DNA-bd_dom_sf"/>
</dbReference>
<dbReference type="HOGENOM" id="CLU_037628_6_1_9"/>
<evidence type="ECO:0000313" key="7">
    <source>
        <dbReference type="EMBL" id="EEG74357.1"/>
    </source>
</evidence>
<dbReference type="InterPro" id="IPR028082">
    <property type="entry name" value="Peripla_BP_I"/>
</dbReference>
<name>C0C0M0_9FIRM</name>
<keyword evidence="1" id="KW-0678">Repressor</keyword>
<dbReference type="GO" id="GO:0000976">
    <property type="term" value="F:transcription cis-regulatory region binding"/>
    <property type="evidence" value="ECO:0007669"/>
    <property type="project" value="TreeGrafter"/>
</dbReference>
<comment type="caution">
    <text evidence="7">The sequence shown here is derived from an EMBL/GenBank/DDBJ whole genome shotgun (WGS) entry which is preliminary data.</text>
</comment>
<dbReference type="AlphaFoldDB" id="C0C0M0"/>
<keyword evidence="8" id="KW-1185">Reference proteome</keyword>
<proteinExistence type="predicted"/>
<dbReference type="PANTHER" id="PTHR30146">
    <property type="entry name" value="LACI-RELATED TRANSCRIPTIONAL REPRESSOR"/>
    <property type="match status" value="1"/>
</dbReference>
<dbReference type="CDD" id="cd06267">
    <property type="entry name" value="PBP1_LacI_sugar_binding-like"/>
    <property type="match status" value="1"/>
</dbReference>
<dbReference type="PROSITE" id="PS50932">
    <property type="entry name" value="HTH_LACI_2"/>
    <property type="match status" value="1"/>
</dbReference>
<protein>
    <submittedName>
        <fullName evidence="7">Sugar-binding domain protein</fullName>
    </submittedName>
</protein>
<gene>
    <name evidence="7" type="ORF">CLOHYLEM_05623</name>
</gene>
<dbReference type="InterPro" id="IPR046335">
    <property type="entry name" value="LacI/GalR-like_sensor"/>
</dbReference>
<dbReference type="STRING" id="553973.CLOHYLEM_05623"/>
<dbReference type="SUPFAM" id="SSF47413">
    <property type="entry name" value="lambda repressor-like DNA-binding domains"/>
    <property type="match status" value="1"/>
</dbReference>
<dbReference type="InterPro" id="IPR000843">
    <property type="entry name" value="HTH_LacI"/>
</dbReference>
<dbReference type="CDD" id="cd01392">
    <property type="entry name" value="HTH_LacI"/>
    <property type="match status" value="1"/>
</dbReference>
<dbReference type="eggNOG" id="COG1609">
    <property type="taxonomic scope" value="Bacteria"/>
</dbReference>
<dbReference type="Gene3D" id="1.10.260.40">
    <property type="entry name" value="lambda repressor-like DNA-binding domains"/>
    <property type="match status" value="1"/>
</dbReference>
<dbReference type="Pfam" id="PF00356">
    <property type="entry name" value="LacI"/>
    <property type="match status" value="1"/>
</dbReference>
<dbReference type="OrthoDB" id="9789891at2"/>
<feature type="domain" description="HTH cro/C1-type" evidence="6">
    <location>
        <begin position="4"/>
        <end position="56"/>
    </location>
</feature>
<dbReference type="Gene3D" id="3.40.50.2300">
    <property type="match status" value="2"/>
</dbReference>
<organism evidence="7 8">
    <name type="scientific">[Clostridium] hylemonae DSM 15053</name>
    <dbReference type="NCBI Taxonomy" id="553973"/>
    <lineage>
        <taxon>Bacteria</taxon>
        <taxon>Bacillati</taxon>
        <taxon>Bacillota</taxon>
        <taxon>Clostridia</taxon>
        <taxon>Lachnospirales</taxon>
        <taxon>Lachnospiraceae</taxon>
    </lineage>
</organism>
<dbReference type="RefSeq" id="WP_006442961.1">
    <property type="nucleotide sequence ID" value="NZ_CP036524.1"/>
</dbReference>
<dbReference type="EMBL" id="ABYI02000020">
    <property type="protein sequence ID" value="EEG74357.1"/>
    <property type="molecule type" value="Genomic_DNA"/>
</dbReference>
<evidence type="ECO:0000256" key="2">
    <source>
        <dbReference type="ARBA" id="ARBA00023015"/>
    </source>
</evidence>
<dbReference type="SUPFAM" id="SSF53822">
    <property type="entry name" value="Periplasmic binding protein-like I"/>
    <property type="match status" value="1"/>
</dbReference>
<dbReference type="Pfam" id="PF13377">
    <property type="entry name" value="Peripla_BP_3"/>
    <property type="match status" value="1"/>
</dbReference>
<sequence>MSKKESKITISQIAKMANVSTSTVSHVINGTKNVSDRTRLKVAGIINETGYTPNYVAKALKKSETKTIGLIVSDITNQFFVDVIQAVNEEALRNGYMVILGDSDDNPKQELELVKSFQERCIDGLIFSPTIHSGNYAAPYLNSVNLPAVCIDRTLDDKWDWVGTENRNAAKILTRHLIGLGHRRIAFVSGLRGINTTEERIEGYESALKEAGLPFDKTLLIVGESRIVPAKVRSKERFKAILNTENFPTAIIASNNLMVIGIMRTLQELNVKVPEDMALAAFDDFEWADLFQPRITTIVQPCRDIGTKAVQLLIERIKNPTAALQKVEYYPRLEIRESCGILLKDKLKKEGVKKW</sequence>
<accession>C0C0M0</accession>
<feature type="domain" description="HTH lacI-type" evidence="5">
    <location>
        <begin position="8"/>
        <end position="62"/>
    </location>
</feature>
<reference evidence="7" key="2">
    <citation type="submission" date="2013-06" db="EMBL/GenBank/DDBJ databases">
        <title>Draft genome sequence of Clostridium hylemonae (DSM 15053).</title>
        <authorList>
            <person name="Sudarsanam P."/>
            <person name="Ley R."/>
            <person name="Guruge J."/>
            <person name="Turnbaugh P.J."/>
            <person name="Mahowald M."/>
            <person name="Liep D."/>
            <person name="Gordon J."/>
        </authorList>
    </citation>
    <scope>NUCLEOTIDE SEQUENCE</scope>
    <source>
        <strain evidence="7">DSM 15053</strain>
    </source>
</reference>
<dbReference type="GO" id="GO:0003700">
    <property type="term" value="F:DNA-binding transcription factor activity"/>
    <property type="evidence" value="ECO:0007669"/>
    <property type="project" value="TreeGrafter"/>
</dbReference>
<keyword evidence="2" id="KW-0805">Transcription regulation</keyword>
<evidence type="ECO:0000256" key="3">
    <source>
        <dbReference type="ARBA" id="ARBA00023125"/>
    </source>
</evidence>
<dbReference type="InterPro" id="IPR001387">
    <property type="entry name" value="Cro/C1-type_HTH"/>
</dbReference>
<evidence type="ECO:0000313" key="8">
    <source>
        <dbReference type="Proteomes" id="UP000004893"/>
    </source>
</evidence>
<dbReference type="Proteomes" id="UP000004893">
    <property type="component" value="Unassembled WGS sequence"/>
</dbReference>
<evidence type="ECO:0000259" key="5">
    <source>
        <dbReference type="PROSITE" id="PS50932"/>
    </source>
</evidence>
<dbReference type="SMART" id="SM00354">
    <property type="entry name" value="HTH_LACI"/>
    <property type="match status" value="1"/>
</dbReference>